<reference evidence="1 2" key="1">
    <citation type="submission" date="2024-06" db="EMBL/GenBank/DDBJ databases">
        <title>Sorghum-associated microbial communities from plants grown in Nebraska, USA.</title>
        <authorList>
            <person name="Schachtman D."/>
        </authorList>
    </citation>
    <scope>NUCLEOTIDE SEQUENCE [LARGE SCALE GENOMIC DNA]</scope>
    <source>
        <strain evidence="1 2">1073</strain>
    </source>
</reference>
<gene>
    <name evidence="1" type="ORF">ABIC75_000603</name>
</gene>
<name>A0ABV2JPZ2_9GAMM</name>
<accession>A0ABV2JPZ2</accession>
<comment type="caution">
    <text evidence="1">The sequence shown here is derived from an EMBL/GenBank/DDBJ whole genome shotgun (WGS) entry which is preliminary data.</text>
</comment>
<proteinExistence type="predicted"/>
<protein>
    <submittedName>
        <fullName evidence="1">Uncharacterized protein</fullName>
    </submittedName>
</protein>
<sequence>MRAQPRPDTTVTAKTEQNDLVQTVIPKSLNARPCGTHFRVPDGDKPFLKQATKIETTTRRFQRQGTNNGNITHCLDAGTS</sequence>
<evidence type="ECO:0000313" key="2">
    <source>
        <dbReference type="Proteomes" id="UP001549184"/>
    </source>
</evidence>
<organism evidence="1 2">
    <name type="scientific">Dyella japonica</name>
    <dbReference type="NCBI Taxonomy" id="231455"/>
    <lineage>
        <taxon>Bacteria</taxon>
        <taxon>Pseudomonadati</taxon>
        <taxon>Pseudomonadota</taxon>
        <taxon>Gammaproteobacteria</taxon>
        <taxon>Lysobacterales</taxon>
        <taxon>Rhodanobacteraceae</taxon>
        <taxon>Dyella</taxon>
    </lineage>
</organism>
<dbReference type="EMBL" id="JBEPMU010000001">
    <property type="protein sequence ID" value="MET3650901.1"/>
    <property type="molecule type" value="Genomic_DNA"/>
</dbReference>
<dbReference type="Proteomes" id="UP001549184">
    <property type="component" value="Unassembled WGS sequence"/>
</dbReference>
<evidence type="ECO:0000313" key="1">
    <source>
        <dbReference type="EMBL" id="MET3650901.1"/>
    </source>
</evidence>
<keyword evidence="2" id="KW-1185">Reference proteome</keyword>